<evidence type="ECO:0000313" key="3">
    <source>
        <dbReference type="EMBL" id="CAH3156704.1"/>
    </source>
</evidence>
<dbReference type="Proteomes" id="UP001159405">
    <property type="component" value="Unassembled WGS sequence"/>
</dbReference>
<feature type="compositionally biased region" description="Basic residues" evidence="2">
    <location>
        <begin position="1"/>
        <end position="12"/>
    </location>
</feature>
<sequence length="285" mass="32534">MQKLGGKHKRGARGSVEEEEPSTLKRANMAECQEEEAAELVEATNEAINAEGEPSNAELREMLVDIQINTATILRENKTIRSEMTDLKRTIQHQTDDITALKSSLEHITKQYNEVERGLVAARKKIQEQEEEIGELYDLQDKLEQYTRKNSIEIHGVPESAYTETEDVVLKLAEALDVSGNKPIIVKFISHKVKTNLYRARAKLKNVRVSNIFPQCSSSTLVQADRIFLNENLTSYRKKIMNRANEMRRNDELLSVWSMDGSIYVKTSPQGKPVRINELEDLDYL</sequence>
<evidence type="ECO:0008006" key="5">
    <source>
        <dbReference type="Google" id="ProtNLM"/>
    </source>
</evidence>
<proteinExistence type="predicted"/>
<reference evidence="3 4" key="1">
    <citation type="submission" date="2022-05" db="EMBL/GenBank/DDBJ databases">
        <authorList>
            <consortium name="Genoscope - CEA"/>
            <person name="William W."/>
        </authorList>
    </citation>
    <scope>NUCLEOTIDE SEQUENCE [LARGE SCALE GENOMIC DNA]</scope>
</reference>
<evidence type="ECO:0000256" key="2">
    <source>
        <dbReference type="SAM" id="MobiDB-lite"/>
    </source>
</evidence>
<keyword evidence="1" id="KW-0175">Coiled coil</keyword>
<accession>A0ABN8Q4T5</accession>
<keyword evidence="4" id="KW-1185">Reference proteome</keyword>
<feature type="coiled-coil region" evidence="1">
    <location>
        <begin position="105"/>
        <end position="146"/>
    </location>
</feature>
<gene>
    <name evidence="3" type="ORF">PLOB_00001949</name>
</gene>
<comment type="caution">
    <text evidence="3">The sequence shown here is derived from an EMBL/GenBank/DDBJ whole genome shotgun (WGS) entry which is preliminary data.</text>
</comment>
<feature type="region of interest" description="Disordered" evidence="2">
    <location>
        <begin position="1"/>
        <end position="36"/>
    </location>
</feature>
<organism evidence="3 4">
    <name type="scientific">Porites lobata</name>
    <dbReference type="NCBI Taxonomy" id="104759"/>
    <lineage>
        <taxon>Eukaryota</taxon>
        <taxon>Metazoa</taxon>
        <taxon>Cnidaria</taxon>
        <taxon>Anthozoa</taxon>
        <taxon>Hexacorallia</taxon>
        <taxon>Scleractinia</taxon>
        <taxon>Fungiina</taxon>
        <taxon>Poritidae</taxon>
        <taxon>Porites</taxon>
    </lineage>
</organism>
<evidence type="ECO:0000256" key="1">
    <source>
        <dbReference type="SAM" id="Coils"/>
    </source>
</evidence>
<name>A0ABN8Q4T5_9CNID</name>
<dbReference type="EMBL" id="CALNXK010000105">
    <property type="protein sequence ID" value="CAH3156704.1"/>
    <property type="molecule type" value="Genomic_DNA"/>
</dbReference>
<protein>
    <recommendedName>
        <fullName evidence="5">Zinc finger DNA binding protein</fullName>
    </recommendedName>
</protein>
<evidence type="ECO:0000313" key="4">
    <source>
        <dbReference type="Proteomes" id="UP001159405"/>
    </source>
</evidence>